<dbReference type="GO" id="GO:0030170">
    <property type="term" value="F:pyridoxal phosphate binding"/>
    <property type="evidence" value="ECO:0007669"/>
    <property type="project" value="TreeGrafter"/>
</dbReference>
<evidence type="ECO:0000259" key="7">
    <source>
        <dbReference type="SMART" id="SM01005"/>
    </source>
</evidence>
<dbReference type="GO" id="GO:0005829">
    <property type="term" value="C:cytosol"/>
    <property type="evidence" value="ECO:0007669"/>
    <property type="project" value="TreeGrafter"/>
</dbReference>
<feature type="chain" id="PRO_5026986894" evidence="6">
    <location>
        <begin position="24"/>
        <end position="417"/>
    </location>
</feature>
<evidence type="ECO:0000256" key="1">
    <source>
        <dbReference type="ARBA" id="ARBA00001933"/>
    </source>
</evidence>
<dbReference type="Proteomes" id="UP001054892">
    <property type="component" value="Unassembled WGS sequence"/>
</dbReference>
<dbReference type="Gene3D" id="2.40.37.10">
    <property type="entry name" value="Lyase, Ornithine Decarboxylase, Chain A, domain 1"/>
    <property type="match status" value="1"/>
</dbReference>
<gene>
    <name evidence="8" type="primary">alr-3</name>
    <name evidence="8" type="ORF">TUM18999_37360</name>
    <name evidence="9" type="ORF">TUM20286_42000</name>
</gene>
<keyword evidence="2 4" id="KW-0663">Pyridoxal phosphate</keyword>
<dbReference type="InterPro" id="IPR001608">
    <property type="entry name" value="Ala_racemase_N"/>
</dbReference>
<evidence type="ECO:0000256" key="6">
    <source>
        <dbReference type="SAM" id="SignalP"/>
    </source>
</evidence>
<dbReference type="InterPro" id="IPR011079">
    <property type="entry name" value="Ala_racemase_C"/>
</dbReference>
<dbReference type="Pfam" id="PF00842">
    <property type="entry name" value="Ala_racemase_C"/>
    <property type="match status" value="1"/>
</dbReference>
<accession>A0A6J4E7X3</accession>
<dbReference type="GO" id="GO:0008784">
    <property type="term" value="F:alanine racemase activity"/>
    <property type="evidence" value="ECO:0007669"/>
    <property type="project" value="InterPro"/>
</dbReference>
<dbReference type="Gene3D" id="3.20.20.10">
    <property type="entry name" value="Alanine racemase"/>
    <property type="match status" value="1"/>
</dbReference>
<dbReference type="NCBIfam" id="TIGR00492">
    <property type="entry name" value="alr"/>
    <property type="match status" value="1"/>
</dbReference>
<evidence type="ECO:0000256" key="4">
    <source>
        <dbReference type="PIRSR" id="PIRSR600821-50"/>
    </source>
</evidence>
<proteinExistence type="predicted"/>
<dbReference type="AlphaFoldDB" id="A0A6J4E7X3"/>
<protein>
    <submittedName>
        <fullName evidence="8">Alanine racemase</fullName>
    </submittedName>
</protein>
<name>A0A6J4E7X3_9PSED</name>
<reference evidence="8 10" key="1">
    <citation type="submission" date="2020-05" db="EMBL/GenBank/DDBJ databases">
        <title>Characterization of novel class B3 metallo-beta-lactamase from novel Pseudomonas species.</title>
        <authorList>
            <person name="Yamada K."/>
            <person name="Aoki K."/>
            <person name="Ishii Y."/>
        </authorList>
    </citation>
    <scope>NUCLEOTIDE SEQUENCE [LARGE SCALE GENOMIC DNA]</scope>
    <source>
        <strain evidence="8 10">TUM18999</strain>
        <strain evidence="9 11">TUM20286</strain>
    </source>
</reference>
<dbReference type="EMBL" id="AP023189">
    <property type="protein sequence ID" value="BCG25545.1"/>
    <property type="molecule type" value="Genomic_DNA"/>
</dbReference>
<dbReference type="NCBIfam" id="NF009879">
    <property type="entry name" value="PRK13340.1-4"/>
    <property type="match status" value="1"/>
</dbReference>
<dbReference type="RefSeq" id="WP_228723461.1">
    <property type="nucleotide sequence ID" value="NZ_AP023189.1"/>
</dbReference>
<evidence type="ECO:0000313" key="9">
    <source>
        <dbReference type="EMBL" id="GJN54448.1"/>
    </source>
</evidence>
<dbReference type="PANTHER" id="PTHR30511:SF0">
    <property type="entry name" value="ALANINE RACEMASE, CATABOLIC-RELATED"/>
    <property type="match status" value="1"/>
</dbReference>
<dbReference type="InterPro" id="IPR020622">
    <property type="entry name" value="Ala_racemase_pyridoxalP-BS"/>
</dbReference>
<dbReference type="InterPro" id="IPR029066">
    <property type="entry name" value="PLP-binding_barrel"/>
</dbReference>
<dbReference type="InterPro" id="IPR009006">
    <property type="entry name" value="Ala_racemase/Decarboxylase_C"/>
</dbReference>
<evidence type="ECO:0000256" key="5">
    <source>
        <dbReference type="PIRSR" id="PIRSR600821-52"/>
    </source>
</evidence>
<dbReference type="EMBL" id="BQKM01000011">
    <property type="protein sequence ID" value="GJN54448.1"/>
    <property type="molecule type" value="Genomic_DNA"/>
</dbReference>
<dbReference type="PANTHER" id="PTHR30511">
    <property type="entry name" value="ALANINE RACEMASE"/>
    <property type="match status" value="1"/>
</dbReference>
<dbReference type="SMART" id="SM01005">
    <property type="entry name" value="Ala_racemase_C"/>
    <property type="match status" value="1"/>
</dbReference>
<comment type="cofactor">
    <cofactor evidence="1 4">
        <name>pyridoxal 5'-phosphate</name>
        <dbReference type="ChEBI" id="CHEBI:597326"/>
    </cofactor>
</comment>
<organism evidence="8 10">
    <name type="scientific">Pseudomonas tohonis</name>
    <dbReference type="NCBI Taxonomy" id="2725477"/>
    <lineage>
        <taxon>Bacteria</taxon>
        <taxon>Pseudomonadati</taxon>
        <taxon>Pseudomonadota</taxon>
        <taxon>Gammaproteobacteria</taxon>
        <taxon>Pseudomonadales</taxon>
        <taxon>Pseudomonadaceae</taxon>
        <taxon>Pseudomonas</taxon>
    </lineage>
</organism>
<dbReference type="Proteomes" id="UP000509383">
    <property type="component" value="Chromosome"/>
</dbReference>
<dbReference type="KEGG" id="ptw:TUM18999_37360"/>
<evidence type="ECO:0000313" key="11">
    <source>
        <dbReference type="Proteomes" id="UP001054892"/>
    </source>
</evidence>
<dbReference type="PROSITE" id="PS00395">
    <property type="entry name" value="ALANINE_RACEMASE"/>
    <property type="match status" value="1"/>
</dbReference>
<sequence length="417" mass="45338">MTMTRSLFLSSLLAMAVSLAAQGAPVLHSELDQSRAVDASQWSNAWLEIDVVQFEKNLLTLQARLSKDTQMCVTMKADAYGHGISLLLPAVIKQAIPCIGVGSNEEARIAREGGFRGRIMRLRAAPLGEMRAAMELHVEELLGNPETAAQLAEAARQAGREVPFHLALNSGEMNRNGLEVSDEEGKLRALDILALHGQGLKPVGIMTHFALEDLTAIRKGLAAFQADAQALIRRAGMDRSEILLHAANSLLTMELPEAHLDMVRPGRILYGDSSYGQFGKLMSFKSRLAAVNEYPAGSGVGYGHSHILKRASRLANVPVGYSDGYRRAFGNRGHVLIRGQRAPIVGGVSMNTFMVDVTDIPDVSANDEVVLYGRQGRAEVTQAELEEVIKEIMVDMYTPWSQTNPKIPVASVEQDSD</sequence>
<dbReference type="GO" id="GO:0030632">
    <property type="term" value="P:D-alanine biosynthetic process"/>
    <property type="evidence" value="ECO:0007669"/>
    <property type="project" value="TreeGrafter"/>
</dbReference>
<keyword evidence="3" id="KW-0413">Isomerase</keyword>
<dbReference type="InterPro" id="IPR000821">
    <property type="entry name" value="Ala_racemase"/>
</dbReference>
<dbReference type="SUPFAM" id="SSF51419">
    <property type="entry name" value="PLP-binding barrel"/>
    <property type="match status" value="1"/>
</dbReference>
<evidence type="ECO:0000256" key="2">
    <source>
        <dbReference type="ARBA" id="ARBA00022898"/>
    </source>
</evidence>
<dbReference type="Pfam" id="PF01168">
    <property type="entry name" value="Ala_racemase_N"/>
    <property type="match status" value="1"/>
</dbReference>
<evidence type="ECO:0000313" key="8">
    <source>
        <dbReference type="EMBL" id="BCG25545.1"/>
    </source>
</evidence>
<feature type="binding site" evidence="5">
    <location>
        <position position="350"/>
    </location>
    <ligand>
        <name>substrate</name>
    </ligand>
</feature>
<evidence type="ECO:0000313" key="10">
    <source>
        <dbReference type="Proteomes" id="UP000509383"/>
    </source>
</evidence>
<evidence type="ECO:0000256" key="3">
    <source>
        <dbReference type="ARBA" id="ARBA00023235"/>
    </source>
</evidence>
<feature type="modified residue" description="N6-(pyridoxal phosphate)lysine" evidence="4">
    <location>
        <position position="76"/>
    </location>
</feature>
<feature type="signal peptide" evidence="6">
    <location>
        <begin position="1"/>
        <end position="23"/>
    </location>
</feature>
<feature type="domain" description="Alanine racemase C-terminal" evidence="7">
    <location>
        <begin position="281"/>
        <end position="409"/>
    </location>
</feature>
<dbReference type="SUPFAM" id="SSF50621">
    <property type="entry name" value="Alanine racemase C-terminal domain-like"/>
    <property type="match status" value="1"/>
</dbReference>
<keyword evidence="11" id="KW-1185">Reference proteome</keyword>
<feature type="binding site" evidence="5">
    <location>
        <position position="175"/>
    </location>
    <ligand>
        <name>substrate</name>
    </ligand>
</feature>
<keyword evidence="6" id="KW-0732">Signal</keyword>
<dbReference type="PRINTS" id="PR00992">
    <property type="entry name" value="ALARACEMASE"/>
</dbReference>